<feature type="region of interest" description="Disordered" evidence="2">
    <location>
        <begin position="62"/>
        <end position="109"/>
    </location>
</feature>
<evidence type="ECO:0000256" key="3">
    <source>
        <dbReference type="SAM" id="Phobius"/>
    </source>
</evidence>
<evidence type="ECO:0000256" key="1">
    <source>
        <dbReference type="ARBA" id="ARBA00038357"/>
    </source>
</evidence>
<evidence type="ECO:0000313" key="6">
    <source>
        <dbReference type="Proteomes" id="UP001212152"/>
    </source>
</evidence>
<comment type="caution">
    <text evidence="5">The sequence shown here is derived from an EMBL/GenBank/DDBJ whole genome shotgun (WGS) entry which is preliminary data.</text>
</comment>
<feature type="domain" description="Cytochrome b5 heme-binding" evidence="4">
    <location>
        <begin position="113"/>
        <end position="209"/>
    </location>
</feature>
<evidence type="ECO:0000256" key="2">
    <source>
        <dbReference type="SAM" id="MobiDB-lite"/>
    </source>
</evidence>
<keyword evidence="6" id="KW-1185">Reference proteome</keyword>
<dbReference type="Gene3D" id="3.10.120.10">
    <property type="entry name" value="Cytochrome b5-like heme/steroid binding domain"/>
    <property type="match status" value="1"/>
</dbReference>
<dbReference type="Proteomes" id="UP001212152">
    <property type="component" value="Unassembled WGS sequence"/>
</dbReference>
<dbReference type="Pfam" id="PF00173">
    <property type="entry name" value="Cyt-b5"/>
    <property type="match status" value="1"/>
</dbReference>
<accession>A0AAD5TCJ2</accession>
<dbReference type="GO" id="GO:0005783">
    <property type="term" value="C:endoplasmic reticulum"/>
    <property type="evidence" value="ECO:0007669"/>
    <property type="project" value="TreeGrafter"/>
</dbReference>
<dbReference type="PANTHER" id="PTHR10281">
    <property type="entry name" value="MEMBRANE-ASSOCIATED PROGESTERONE RECEPTOR COMPONENT-RELATED"/>
    <property type="match status" value="1"/>
</dbReference>
<evidence type="ECO:0000259" key="4">
    <source>
        <dbReference type="SMART" id="SM01117"/>
    </source>
</evidence>
<dbReference type="InterPro" id="IPR001199">
    <property type="entry name" value="Cyt_B5-like_heme/steroid-bd"/>
</dbReference>
<evidence type="ECO:0000313" key="5">
    <source>
        <dbReference type="EMBL" id="KAJ3169747.1"/>
    </source>
</evidence>
<dbReference type="SUPFAM" id="SSF55856">
    <property type="entry name" value="Cytochrome b5-like heme/steroid binding domain"/>
    <property type="match status" value="1"/>
</dbReference>
<organism evidence="5 6">
    <name type="scientific">Geranomyces variabilis</name>
    <dbReference type="NCBI Taxonomy" id="109894"/>
    <lineage>
        <taxon>Eukaryota</taxon>
        <taxon>Fungi</taxon>
        <taxon>Fungi incertae sedis</taxon>
        <taxon>Chytridiomycota</taxon>
        <taxon>Chytridiomycota incertae sedis</taxon>
        <taxon>Chytridiomycetes</taxon>
        <taxon>Spizellomycetales</taxon>
        <taxon>Powellomycetaceae</taxon>
        <taxon>Geranomyces</taxon>
    </lineage>
</organism>
<proteinExistence type="inferred from homology"/>
<dbReference type="AlphaFoldDB" id="A0AAD5TCJ2"/>
<dbReference type="PANTHER" id="PTHR10281:SF115">
    <property type="entry name" value="BINDING PROTEIN, PUTATIVE (AFU_ORTHOLOGUE AFUA_4G06240)-RELATED"/>
    <property type="match status" value="1"/>
</dbReference>
<reference evidence="5" key="1">
    <citation type="submission" date="2020-05" db="EMBL/GenBank/DDBJ databases">
        <title>Phylogenomic resolution of chytrid fungi.</title>
        <authorList>
            <person name="Stajich J.E."/>
            <person name="Amses K."/>
            <person name="Simmons R."/>
            <person name="Seto K."/>
            <person name="Myers J."/>
            <person name="Bonds A."/>
            <person name="Quandt C.A."/>
            <person name="Barry K."/>
            <person name="Liu P."/>
            <person name="Grigoriev I."/>
            <person name="Longcore J.E."/>
            <person name="James T.Y."/>
        </authorList>
    </citation>
    <scope>NUCLEOTIDE SEQUENCE</scope>
    <source>
        <strain evidence="5">JEL0379</strain>
    </source>
</reference>
<name>A0AAD5TCJ2_9FUNG</name>
<dbReference type="GO" id="GO:0016020">
    <property type="term" value="C:membrane"/>
    <property type="evidence" value="ECO:0007669"/>
    <property type="project" value="TreeGrafter"/>
</dbReference>
<keyword evidence="3" id="KW-1133">Transmembrane helix</keyword>
<dbReference type="FunFam" id="3.10.120.10:FF:000003">
    <property type="entry name" value="membrane-associated progesterone receptor component 1"/>
    <property type="match status" value="1"/>
</dbReference>
<keyword evidence="3" id="KW-0472">Membrane</keyword>
<dbReference type="InterPro" id="IPR036400">
    <property type="entry name" value="Cyt_B5-like_heme/steroid_sf"/>
</dbReference>
<dbReference type="SMART" id="SM01117">
    <property type="entry name" value="Cyt-b5"/>
    <property type="match status" value="1"/>
</dbReference>
<dbReference type="InterPro" id="IPR050577">
    <property type="entry name" value="MAPR/NEUFC/NENF-like"/>
</dbReference>
<protein>
    <recommendedName>
        <fullName evidence="4">Cytochrome b5 heme-binding domain-containing protein</fullName>
    </recommendedName>
</protein>
<feature type="transmembrane region" description="Helical" evidence="3">
    <location>
        <begin position="33"/>
        <end position="52"/>
    </location>
</feature>
<comment type="similarity">
    <text evidence="1">Belongs to the cytochrome b5 family. MAPR subfamily.</text>
</comment>
<gene>
    <name evidence="5" type="ORF">HDU87_000540</name>
</gene>
<keyword evidence="3" id="KW-0812">Transmembrane</keyword>
<sequence>MDEEYEYVYEDSVPVLDAEKAEPGSLAAFFERINIFTLLVMILGYTVSKYLMHKYLAPMNAETPDEDAEPSPTAAKPASIKGNAKKGTSGGGAFTPPPTATPADVPAPRDESFTPAELCAYDGTDPNAPVYLAIKGTVFDVSRNRSAYAPDASYSVFAGKDASRALGKSSLKKEDCVADTAGMTEQELQTLEQWLTFYKKRYPIVGKVV</sequence>
<dbReference type="GO" id="GO:0020037">
    <property type="term" value="F:heme binding"/>
    <property type="evidence" value="ECO:0007669"/>
    <property type="project" value="UniProtKB-ARBA"/>
</dbReference>
<dbReference type="EMBL" id="JADGJQ010000103">
    <property type="protein sequence ID" value="KAJ3169747.1"/>
    <property type="molecule type" value="Genomic_DNA"/>
</dbReference>